<comment type="caution">
    <text evidence="3">The sequence shown here is derived from an EMBL/GenBank/DDBJ whole genome shotgun (WGS) entry which is preliminary data.</text>
</comment>
<dbReference type="PANTHER" id="PTHR21340">
    <property type="entry name" value="DIADENOSINE 5,5-P1,P4-TETRAPHOSPHATE PYROPHOSPHOHYDROLASE MUTT"/>
    <property type="match status" value="1"/>
</dbReference>
<dbReference type="EMBL" id="JBHSDK010000007">
    <property type="protein sequence ID" value="MFC4334589.1"/>
    <property type="molecule type" value="Genomic_DNA"/>
</dbReference>
<reference evidence="4" key="1">
    <citation type="journal article" date="2019" name="Int. J. Syst. Evol. Microbiol.">
        <title>The Global Catalogue of Microorganisms (GCM) 10K type strain sequencing project: providing services to taxonomists for standard genome sequencing and annotation.</title>
        <authorList>
            <consortium name="The Broad Institute Genomics Platform"/>
            <consortium name="The Broad Institute Genome Sequencing Center for Infectious Disease"/>
            <person name="Wu L."/>
            <person name="Ma J."/>
        </authorList>
    </citation>
    <scope>NUCLEOTIDE SEQUENCE [LARGE SCALE GENOMIC DNA]</scope>
    <source>
        <strain evidence="4">IBRC-M 10908</strain>
    </source>
</reference>
<dbReference type="RefSeq" id="WP_380618424.1">
    <property type="nucleotide sequence ID" value="NZ_JBHSDK010000007.1"/>
</dbReference>
<proteinExistence type="predicted"/>
<evidence type="ECO:0000313" key="4">
    <source>
        <dbReference type="Proteomes" id="UP001595823"/>
    </source>
</evidence>
<dbReference type="CDD" id="cd03673">
    <property type="entry name" value="NUDIX_Ap6A_hydrolase"/>
    <property type="match status" value="1"/>
</dbReference>
<accession>A0ABV8TUX6</accession>
<sequence length="295" mass="31528">MRPEPRNVAAAGGVLWRPGPSGLEVAAVWRPDVGNWSLPKGKLEGGEPLLVAACREVEEETGVPPIPQAWLCRAEYVLPNRDGDVHKTVDFWSMRTDKPEAEFEGNEEIGSRQWIPLGEAFVRLTRPRDQLALRSFSALPRVTSTVVLVAPAETDSRDGSPALTAPLSERGRDQAVRLAGLVSLYQPDKALTATARASVQTVEPVASSLGLTVLSETAFDASSHGRNPERSVARLRRLAEESSGAVVGAEEDVIADAVAILSDEDGIGVPDVSTRPGEAWVLAFSGSRLAGAERL</sequence>
<dbReference type="Pfam" id="PF00300">
    <property type="entry name" value="His_Phos_1"/>
    <property type="match status" value="1"/>
</dbReference>
<keyword evidence="1" id="KW-0378">Hydrolase</keyword>
<name>A0ABV8TUX6_9ACTN</name>
<evidence type="ECO:0000256" key="1">
    <source>
        <dbReference type="ARBA" id="ARBA00022801"/>
    </source>
</evidence>
<dbReference type="InterPro" id="IPR029033">
    <property type="entry name" value="His_PPase_superfam"/>
</dbReference>
<dbReference type="InterPro" id="IPR020084">
    <property type="entry name" value="NUDIX_hydrolase_CS"/>
</dbReference>
<dbReference type="InterPro" id="IPR051325">
    <property type="entry name" value="Nudix_hydrolase_domain"/>
</dbReference>
<dbReference type="InterPro" id="IPR000086">
    <property type="entry name" value="NUDIX_hydrolase_dom"/>
</dbReference>
<dbReference type="PROSITE" id="PS51462">
    <property type="entry name" value="NUDIX"/>
    <property type="match status" value="1"/>
</dbReference>
<dbReference type="PROSITE" id="PS00893">
    <property type="entry name" value="NUDIX_BOX"/>
    <property type="match status" value="1"/>
</dbReference>
<dbReference type="Pfam" id="PF00293">
    <property type="entry name" value="NUDIX"/>
    <property type="match status" value="1"/>
</dbReference>
<dbReference type="InterPro" id="IPR015797">
    <property type="entry name" value="NUDIX_hydrolase-like_dom_sf"/>
</dbReference>
<evidence type="ECO:0000259" key="2">
    <source>
        <dbReference type="PROSITE" id="PS51462"/>
    </source>
</evidence>
<gene>
    <name evidence="3" type="ORF">ACFPET_05195</name>
</gene>
<evidence type="ECO:0000313" key="3">
    <source>
        <dbReference type="EMBL" id="MFC4334589.1"/>
    </source>
</evidence>
<dbReference type="SUPFAM" id="SSF55811">
    <property type="entry name" value="Nudix"/>
    <property type="match status" value="1"/>
</dbReference>
<dbReference type="Gene3D" id="3.40.50.1240">
    <property type="entry name" value="Phosphoglycerate mutase-like"/>
    <property type="match status" value="1"/>
</dbReference>
<organism evidence="3 4">
    <name type="scientific">Salininema proteolyticum</name>
    <dbReference type="NCBI Taxonomy" id="1607685"/>
    <lineage>
        <taxon>Bacteria</taxon>
        <taxon>Bacillati</taxon>
        <taxon>Actinomycetota</taxon>
        <taxon>Actinomycetes</taxon>
        <taxon>Glycomycetales</taxon>
        <taxon>Glycomycetaceae</taxon>
        <taxon>Salininema</taxon>
    </lineage>
</organism>
<dbReference type="PANTHER" id="PTHR21340:SF0">
    <property type="entry name" value="BIS(5'-NUCLEOSYL)-TETRAPHOSPHATASE [ASYMMETRICAL]"/>
    <property type="match status" value="1"/>
</dbReference>
<dbReference type="Proteomes" id="UP001595823">
    <property type="component" value="Unassembled WGS sequence"/>
</dbReference>
<dbReference type="SUPFAM" id="SSF53254">
    <property type="entry name" value="Phosphoglycerate mutase-like"/>
    <property type="match status" value="1"/>
</dbReference>
<keyword evidence="4" id="KW-1185">Reference proteome</keyword>
<protein>
    <submittedName>
        <fullName evidence="3">NUDIX domain-containing protein</fullName>
    </submittedName>
</protein>
<dbReference type="Gene3D" id="3.90.79.10">
    <property type="entry name" value="Nucleoside Triphosphate Pyrophosphohydrolase"/>
    <property type="match status" value="1"/>
</dbReference>
<dbReference type="InterPro" id="IPR013078">
    <property type="entry name" value="His_Pase_superF_clade-1"/>
</dbReference>
<feature type="domain" description="Nudix hydrolase" evidence="2">
    <location>
        <begin position="6"/>
        <end position="137"/>
    </location>
</feature>